<keyword evidence="2 6" id="KW-0238">DNA-binding</keyword>
<dbReference type="Gene3D" id="1.10.10.10">
    <property type="entry name" value="Winged helix-like DNA-binding domain superfamily/Winged helix DNA-binding domain"/>
    <property type="match status" value="1"/>
</dbReference>
<reference evidence="6 7" key="1">
    <citation type="submission" date="2018-05" db="EMBL/GenBank/DDBJ databases">
        <title>Genomic Encyclopedia of Archaeal and Bacterial Type Strains, Phase II (KMG-II): from individual species to whole genera.</title>
        <authorList>
            <person name="Goeker M."/>
        </authorList>
    </citation>
    <scope>NUCLEOTIDE SEQUENCE [LARGE SCALE GENOMIC DNA]</scope>
    <source>
        <strain evidence="6 7">DSM 22214</strain>
    </source>
</reference>
<accession>A0A316ECA5</accession>
<keyword evidence="1" id="KW-0805">Transcription regulation</keyword>
<dbReference type="PROSITE" id="PS50995">
    <property type="entry name" value="HTH_MARR_2"/>
    <property type="match status" value="1"/>
</dbReference>
<keyword evidence="3" id="KW-0804">Transcription</keyword>
<dbReference type="GO" id="GO:0003700">
    <property type="term" value="F:DNA-binding transcription factor activity"/>
    <property type="evidence" value="ECO:0007669"/>
    <property type="project" value="InterPro"/>
</dbReference>
<keyword evidence="4" id="KW-1133">Transmembrane helix</keyword>
<sequence length="159" mass="18419">MKAEKTVDYHIKSGWHAISRMYNLYAAPFDMTMAIGYVLLNIDRKGTPATKIAPALGLEARSLTRMLKSLEDKKWIRRETDEDDRRVVKVYLTEEGKRKRDLAREGVILFNNAVYEKIGEENLNTFFEVMKKINEVVNNDTANYRAESLVDTNIDEEII</sequence>
<dbReference type="InterPro" id="IPR036390">
    <property type="entry name" value="WH_DNA-bd_sf"/>
</dbReference>
<evidence type="ECO:0000313" key="6">
    <source>
        <dbReference type="EMBL" id="PWK26403.1"/>
    </source>
</evidence>
<feature type="transmembrane region" description="Helical" evidence="4">
    <location>
        <begin position="21"/>
        <end position="40"/>
    </location>
</feature>
<evidence type="ECO:0000259" key="5">
    <source>
        <dbReference type="PROSITE" id="PS50995"/>
    </source>
</evidence>
<proteinExistence type="predicted"/>
<dbReference type="InterPro" id="IPR036388">
    <property type="entry name" value="WH-like_DNA-bd_sf"/>
</dbReference>
<dbReference type="PRINTS" id="PR00598">
    <property type="entry name" value="HTHMARR"/>
</dbReference>
<dbReference type="RefSeq" id="WP_109743298.1">
    <property type="nucleotide sequence ID" value="NZ_QGGO01000012.1"/>
</dbReference>
<dbReference type="EMBL" id="QGGO01000012">
    <property type="protein sequence ID" value="PWK26403.1"/>
    <property type="molecule type" value="Genomic_DNA"/>
</dbReference>
<dbReference type="SMART" id="SM00347">
    <property type="entry name" value="HTH_MARR"/>
    <property type="match status" value="1"/>
</dbReference>
<dbReference type="OrthoDB" id="1467380at2"/>
<evidence type="ECO:0000256" key="3">
    <source>
        <dbReference type="ARBA" id="ARBA00023163"/>
    </source>
</evidence>
<dbReference type="PANTHER" id="PTHR42756">
    <property type="entry name" value="TRANSCRIPTIONAL REGULATOR, MARR"/>
    <property type="match status" value="1"/>
</dbReference>
<name>A0A316ECA5_9BACT</name>
<keyword evidence="4" id="KW-0812">Transmembrane</keyword>
<evidence type="ECO:0000256" key="2">
    <source>
        <dbReference type="ARBA" id="ARBA00023125"/>
    </source>
</evidence>
<evidence type="ECO:0000256" key="4">
    <source>
        <dbReference type="SAM" id="Phobius"/>
    </source>
</evidence>
<organism evidence="6 7">
    <name type="scientific">Arcicella aurantiaca</name>
    <dbReference type="NCBI Taxonomy" id="591202"/>
    <lineage>
        <taxon>Bacteria</taxon>
        <taxon>Pseudomonadati</taxon>
        <taxon>Bacteroidota</taxon>
        <taxon>Cytophagia</taxon>
        <taxon>Cytophagales</taxon>
        <taxon>Flectobacillaceae</taxon>
        <taxon>Arcicella</taxon>
    </lineage>
</organism>
<dbReference type="Proteomes" id="UP000245489">
    <property type="component" value="Unassembled WGS sequence"/>
</dbReference>
<gene>
    <name evidence="6" type="ORF">LV89_02574</name>
</gene>
<dbReference type="PANTHER" id="PTHR42756:SF1">
    <property type="entry name" value="TRANSCRIPTIONAL REPRESSOR OF EMRAB OPERON"/>
    <property type="match status" value="1"/>
</dbReference>
<evidence type="ECO:0000313" key="7">
    <source>
        <dbReference type="Proteomes" id="UP000245489"/>
    </source>
</evidence>
<dbReference type="Pfam" id="PF01047">
    <property type="entry name" value="MarR"/>
    <property type="match status" value="1"/>
</dbReference>
<keyword evidence="7" id="KW-1185">Reference proteome</keyword>
<evidence type="ECO:0000256" key="1">
    <source>
        <dbReference type="ARBA" id="ARBA00023015"/>
    </source>
</evidence>
<keyword evidence="4" id="KW-0472">Membrane</keyword>
<protein>
    <submittedName>
        <fullName evidence="6">DNA-binding MarR family transcriptional regulator</fullName>
    </submittedName>
</protein>
<dbReference type="SUPFAM" id="SSF46785">
    <property type="entry name" value="Winged helix' DNA-binding domain"/>
    <property type="match status" value="1"/>
</dbReference>
<comment type="caution">
    <text evidence="6">The sequence shown here is derived from an EMBL/GenBank/DDBJ whole genome shotgun (WGS) entry which is preliminary data.</text>
</comment>
<feature type="domain" description="HTH marR-type" evidence="5">
    <location>
        <begin position="1"/>
        <end position="135"/>
    </location>
</feature>
<dbReference type="AlphaFoldDB" id="A0A316ECA5"/>
<dbReference type="InterPro" id="IPR000835">
    <property type="entry name" value="HTH_MarR-typ"/>
</dbReference>
<dbReference type="GO" id="GO:0003677">
    <property type="term" value="F:DNA binding"/>
    <property type="evidence" value="ECO:0007669"/>
    <property type="project" value="UniProtKB-KW"/>
</dbReference>